<name>A0ABD6C7J9_9EURY</name>
<keyword evidence="5" id="KW-0032">Aminotransferase</keyword>
<evidence type="ECO:0000259" key="4">
    <source>
        <dbReference type="Pfam" id="PF24278"/>
    </source>
</evidence>
<keyword evidence="6" id="KW-1185">Reference proteome</keyword>
<keyword evidence="2" id="KW-0804">Transcription</keyword>
<dbReference type="SUPFAM" id="SSF53383">
    <property type="entry name" value="PLP-dependent transferases"/>
    <property type="match status" value="1"/>
</dbReference>
<comment type="caution">
    <text evidence="5">The sequence shown here is derived from an EMBL/GenBank/DDBJ whole genome shotgun (WGS) entry which is preliminary data.</text>
</comment>
<gene>
    <name evidence="5" type="ORF">ACFR9U_03370</name>
</gene>
<dbReference type="Gene3D" id="1.10.10.10">
    <property type="entry name" value="Winged helix-like DNA-binding domain superfamily/Winged helix DNA-binding domain"/>
    <property type="match status" value="1"/>
</dbReference>
<organism evidence="5 6">
    <name type="scientific">Halorientalis brevis</name>
    <dbReference type="NCBI Taxonomy" id="1126241"/>
    <lineage>
        <taxon>Archaea</taxon>
        <taxon>Methanobacteriati</taxon>
        <taxon>Methanobacteriota</taxon>
        <taxon>Stenosarchaea group</taxon>
        <taxon>Halobacteria</taxon>
        <taxon>Halobacteriales</taxon>
        <taxon>Haloarculaceae</taxon>
        <taxon>Halorientalis</taxon>
    </lineage>
</organism>
<feature type="domain" description="HTH bat-type" evidence="3">
    <location>
        <begin position="163"/>
        <end position="214"/>
    </location>
</feature>
<dbReference type="PANTHER" id="PTHR34236">
    <property type="entry name" value="DIMETHYL SULFOXIDE REDUCTASE TRANSCRIPTIONAL ACTIVATOR"/>
    <property type="match status" value="1"/>
</dbReference>
<dbReference type="Pfam" id="PF04967">
    <property type="entry name" value="HTH_10"/>
    <property type="match status" value="1"/>
</dbReference>
<dbReference type="Pfam" id="PF24278">
    <property type="entry name" value="HVO_0513_N"/>
    <property type="match status" value="1"/>
</dbReference>
<feature type="domain" description="HVO-0513-like N-terminal" evidence="4">
    <location>
        <begin position="19"/>
        <end position="151"/>
    </location>
</feature>
<reference evidence="5 6" key="1">
    <citation type="journal article" date="2019" name="Int. J. Syst. Evol. Microbiol.">
        <title>The Global Catalogue of Microorganisms (GCM) 10K type strain sequencing project: providing services to taxonomists for standard genome sequencing and annotation.</title>
        <authorList>
            <consortium name="The Broad Institute Genomics Platform"/>
            <consortium name="The Broad Institute Genome Sequencing Center for Infectious Disease"/>
            <person name="Wu L."/>
            <person name="Ma J."/>
        </authorList>
    </citation>
    <scope>NUCLEOTIDE SEQUENCE [LARGE SCALE GENOMIC DNA]</scope>
    <source>
        <strain evidence="5 6">CGMCC 1.12125</strain>
    </source>
</reference>
<dbReference type="GO" id="GO:0008483">
    <property type="term" value="F:transaminase activity"/>
    <property type="evidence" value="ECO:0007669"/>
    <property type="project" value="UniProtKB-KW"/>
</dbReference>
<keyword evidence="5" id="KW-0808">Transferase</keyword>
<dbReference type="AlphaFoldDB" id="A0ABD6C7J9"/>
<dbReference type="SUPFAM" id="SSF88659">
    <property type="entry name" value="Sigma3 and sigma4 domains of RNA polymerase sigma factors"/>
    <property type="match status" value="1"/>
</dbReference>
<protein>
    <submittedName>
        <fullName evidence="5">Aminotransferase class I/II-fold pyridoxal phosphate-dependent enzyme</fullName>
    </submittedName>
</protein>
<dbReference type="InterPro" id="IPR056493">
    <property type="entry name" value="HVO_0513_N"/>
</dbReference>
<evidence type="ECO:0000313" key="6">
    <source>
        <dbReference type="Proteomes" id="UP001597119"/>
    </source>
</evidence>
<dbReference type="InterPro" id="IPR015424">
    <property type="entry name" value="PyrdxlP-dep_Trfase"/>
</dbReference>
<keyword evidence="1" id="KW-0805">Transcription regulation</keyword>
<evidence type="ECO:0000256" key="2">
    <source>
        <dbReference type="ARBA" id="ARBA00023163"/>
    </source>
</evidence>
<dbReference type="InterPro" id="IPR007050">
    <property type="entry name" value="HTH_bacterioopsin"/>
</dbReference>
<dbReference type="InterPro" id="IPR013324">
    <property type="entry name" value="RNA_pol_sigma_r3/r4-like"/>
</dbReference>
<accession>A0ABD6C7J9</accession>
<dbReference type="Proteomes" id="UP001597119">
    <property type="component" value="Unassembled WGS sequence"/>
</dbReference>
<evidence type="ECO:0000313" key="5">
    <source>
        <dbReference type="EMBL" id="MFD1586010.1"/>
    </source>
</evidence>
<dbReference type="EMBL" id="JBHUDJ010000001">
    <property type="protein sequence ID" value="MFD1586010.1"/>
    <property type="molecule type" value="Genomic_DNA"/>
</dbReference>
<dbReference type="PANTHER" id="PTHR34236:SF1">
    <property type="entry name" value="DIMETHYL SULFOXIDE REDUCTASE TRANSCRIPTIONAL ACTIVATOR"/>
    <property type="match status" value="1"/>
</dbReference>
<evidence type="ECO:0000259" key="3">
    <source>
        <dbReference type="Pfam" id="PF04967"/>
    </source>
</evidence>
<dbReference type="InterPro" id="IPR036388">
    <property type="entry name" value="WH-like_DNA-bd_sf"/>
</dbReference>
<proteinExistence type="predicted"/>
<dbReference type="RefSeq" id="WP_247376696.1">
    <property type="nucleotide sequence ID" value="NZ_JALLGV010000003.1"/>
</dbReference>
<sequence length="219" mass="24435">MTMRYFTFSLIPLEERDFHPIIAALKEHPDLSPEQLKYISLREDKTGIVLVGLRGDESAAESVFDEHPSALDWELIPGDSGFYAYVHFDDSDPAVGLLELLDEYRLVLDLPLQFTSEGWLRVTVIGSDDNIQEALANVPDSIKAEATEMGTFQPDDSRAIATLTERQREVLEAAVELGYYEVPRQATYEEIADACDCTVGTVGEHLNRIEARIIAATVT</sequence>
<evidence type="ECO:0000256" key="1">
    <source>
        <dbReference type="ARBA" id="ARBA00023015"/>
    </source>
</evidence>